<dbReference type="OrthoDB" id="64868at2759"/>
<keyword evidence="3" id="KW-1185">Reference proteome</keyword>
<gene>
    <name evidence="2" type="ORF">THRCLA_06483</name>
</gene>
<comment type="caution">
    <text evidence="2">The sequence shown here is derived from an EMBL/GenBank/DDBJ whole genome shotgun (WGS) entry which is preliminary data.</text>
</comment>
<evidence type="ECO:0000313" key="2">
    <source>
        <dbReference type="EMBL" id="OQR99507.1"/>
    </source>
</evidence>
<dbReference type="STRING" id="74557.A0A1V9ZNE2"/>
<name>A0A1V9ZNE2_9STRA</name>
<reference evidence="2 3" key="1">
    <citation type="journal article" date="2014" name="Genome Biol. Evol.">
        <title>The secreted proteins of Achlya hypogyna and Thraustotheca clavata identify the ancestral oomycete secretome and reveal gene acquisitions by horizontal gene transfer.</title>
        <authorList>
            <person name="Misner I."/>
            <person name="Blouin N."/>
            <person name="Leonard G."/>
            <person name="Richards T.A."/>
            <person name="Lane C.E."/>
        </authorList>
    </citation>
    <scope>NUCLEOTIDE SEQUENCE [LARGE SCALE GENOMIC DNA]</scope>
    <source>
        <strain evidence="2 3">ATCC 34112</strain>
    </source>
</reference>
<evidence type="ECO:0000313" key="3">
    <source>
        <dbReference type="Proteomes" id="UP000243217"/>
    </source>
</evidence>
<dbReference type="Proteomes" id="UP000243217">
    <property type="component" value="Unassembled WGS sequence"/>
</dbReference>
<dbReference type="InterPro" id="IPR013594">
    <property type="entry name" value="Dynein_heavy_tail"/>
</dbReference>
<feature type="domain" description="Dynein heavy chain tail" evidence="1">
    <location>
        <begin position="106"/>
        <end position="351"/>
    </location>
</feature>
<dbReference type="Pfam" id="PF08385">
    <property type="entry name" value="DHC_N1"/>
    <property type="match status" value="1"/>
</dbReference>
<dbReference type="PANTHER" id="PTHR22878">
    <property type="entry name" value="DYNEIN HEAVY CHAIN 6, AXONEMAL-LIKE-RELATED"/>
    <property type="match status" value="1"/>
</dbReference>
<sequence>DLVCQRWRDVLVVQCQYKERFLEEFGMEYELLCLDEDKVANVQDWRILYIQYRTKFACGIHLGFDLLPHSGDNDDIKLYKAKASLLRWIFVMEQAELLLSSDIEIIMQSVNEKERLPLEEANYWQWSLMQSKPIYDQLLHPAIDLVCDVINDHDYSQKMDDQRNCLKKIYNQAVWNAKYFKVLSKPFQDLVYGDMKQIATIVPAMIKTLKMMWISSKYYNDATRMGGLLGRIAQALCTRVSKVYSIETLLCDGDFDNSISLIESAGMMLERWHEVYDPARQSWGPFDLDVLFAQVDQVAQWCSEFRSVLVILRQIKLDMIEKVQEHGTSIQIETFEKMLAEMDKNLHGYWADLPLFQKDTRRQWLDGVEFLREVSNKLLAYVHKL</sequence>
<dbReference type="PANTHER" id="PTHR22878:SF68">
    <property type="entry name" value="DYNEIN HEAVY CHAIN 6, AXONEMAL-LIKE"/>
    <property type="match status" value="1"/>
</dbReference>
<organism evidence="2 3">
    <name type="scientific">Thraustotheca clavata</name>
    <dbReference type="NCBI Taxonomy" id="74557"/>
    <lineage>
        <taxon>Eukaryota</taxon>
        <taxon>Sar</taxon>
        <taxon>Stramenopiles</taxon>
        <taxon>Oomycota</taxon>
        <taxon>Saprolegniomycetes</taxon>
        <taxon>Saprolegniales</taxon>
        <taxon>Achlyaceae</taxon>
        <taxon>Thraustotheca</taxon>
    </lineage>
</organism>
<proteinExistence type="predicted"/>
<dbReference type="InterPro" id="IPR026983">
    <property type="entry name" value="DHC"/>
</dbReference>
<dbReference type="GO" id="GO:0045505">
    <property type="term" value="F:dynein intermediate chain binding"/>
    <property type="evidence" value="ECO:0007669"/>
    <property type="project" value="InterPro"/>
</dbReference>
<feature type="non-terminal residue" evidence="2">
    <location>
        <position position="1"/>
    </location>
</feature>
<dbReference type="GO" id="GO:0051959">
    <property type="term" value="F:dynein light intermediate chain binding"/>
    <property type="evidence" value="ECO:0007669"/>
    <property type="project" value="InterPro"/>
</dbReference>
<dbReference type="GO" id="GO:0007018">
    <property type="term" value="P:microtubule-based movement"/>
    <property type="evidence" value="ECO:0007669"/>
    <property type="project" value="InterPro"/>
</dbReference>
<dbReference type="EMBL" id="JNBS01001799">
    <property type="protein sequence ID" value="OQR99507.1"/>
    <property type="molecule type" value="Genomic_DNA"/>
</dbReference>
<dbReference type="GO" id="GO:0030286">
    <property type="term" value="C:dynein complex"/>
    <property type="evidence" value="ECO:0007669"/>
    <property type="project" value="InterPro"/>
</dbReference>
<evidence type="ECO:0000259" key="1">
    <source>
        <dbReference type="Pfam" id="PF08385"/>
    </source>
</evidence>
<protein>
    <recommendedName>
        <fullName evidence="1">Dynein heavy chain tail domain-containing protein</fullName>
    </recommendedName>
</protein>
<dbReference type="AlphaFoldDB" id="A0A1V9ZNE2"/>
<accession>A0A1V9ZNE2</accession>